<protein>
    <submittedName>
        <fullName evidence="2">Uncharacterized protein</fullName>
    </submittedName>
</protein>
<organism evidence="2 3">
    <name type="scientific">Macleaya cordata</name>
    <name type="common">Five-seeded plume-poppy</name>
    <name type="synonym">Bocconia cordata</name>
    <dbReference type="NCBI Taxonomy" id="56857"/>
    <lineage>
        <taxon>Eukaryota</taxon>
        <taxon>Viridiplantae</taxon>
        <taxon>Streptophyta</taxon>
        <taxon>Embryophyta</taxon>
        <taxon>Tracheophyta</taxon>
        <taxon>Spermatophyta</taxon>
        <taxon>Magnoliopsida</taxon>
        <taxon>Ranunculales</taxon>
        <taxon>Papaveraceae</taxon>
        <taxon>Papaveroideae</taxon>
        <taxon>Macleaya</taxon>
    </lineage>
</organism>
<comment type="caution">
    <text evidence="2">The sequence shown here is derived from an EMBL/GenBank/DDBJ whole genome shotgun (WGS) entry which is preliminary data.</text>
</comment>
<feature type="transmembrane region" description="Helical" evidence="1">
    <location>
        <begin position="20"/>
        <end position="37"/>
    </location>
</feature>
<keyword evidence="1" id="KW-0812">Transmembrane</keyword>
<dbReference type="AlphaFoldDB" id="A0A200Q7Z5"/>
<dbReference type="Proteomes" id="UP000195402">
    <property type="component" value="Unassembled WGS sequence"/>
</dbReference>
<evidence type="ECO:0000256" key="1">
    <source>
        <dbReference type="SAM" id="Phobius"/>
    </source>
</evidence>
<name>A0A200Q7Z5_MACCD</name>
<proteinExistence type="predicted"/>
<dbReference type="EMBL" id="MVGT01002776">
    <property type="protein sequence ID" value="OVA06589.1"/>
    <property type="molecule type" value="Genomic_DNA"/>
</dbReference>
<accession>A0A200Q7Z5</accession>
<keyword evidence="3" id="KW-1185">Reference proteome</keyword>
<evidence type="ECO:0000313" key="3">
    <source>
        <dbReference type="Proteomes" id="UP000195402"/>
    </source>
</evidence>
<dbReference type="InParanoid" id="A0A200Q7Z5"/>
<sequence length="87" mass="10053">MSACWMRWLQIGFGEMSIGFKIYNFNLLSFVAVCGVCRRQRHVKWGRGTTIIWLYFGTNARFPLKGEAAELVTLQEHVSFPARHDIS</sequence>
<reference evidence="2 3" key="1">
    <citation type="journal article" date="2017" name="Mol. Plant">
        <title>The Genome of Medicinal Plant Macleaya cordata Provides New Insights into Benzylisoquinoline Alkaloids Metabolism.</title>
        <authorList>
            <person name="Liu X."/>
            <person name="Liu Y."/>
            <person name="Huang P."/>
            <person name="Ma Y."/>
            <person name="Qing Z."/>
            <person name="Tang Q."/>
            <person name="Cao H."/>
            <person name="Cheng P."/>
            <person name="Zheng Y."/>
            <person name="Yuan Z."/>
            <person name="Zhou Y."/>
            <person name="Liu J."/>
            <person name="Tang Z."/>
            <person name="Zhuo Y."/>
            <person name="Zhang Y."/>
            <person name="Yu L."/>
            <person name="Huang J."/>
            <person name="Yang P."/>
            <person name="Peng Q."/>
            <person name="Zhang J."/>
            <person name="Jiang W."/>
            <person name="Zhang Z."/>
            <person name="Lin K."/>
            <person name="Ro D.K."/>
            <person name="Chen X."/>
            <person name="Xiong X."/>
            <person name="Shang Y."/>
            <person name="Huang S."/>
            <person name="Zeng J."/>
        </authorList>
    </citation>
    <scope>NUCLEOTIDE SEQUENCE [LARGE SCALE GENOMIC DNA]</scope>
    <source>
        <strain evidence="3">cv. BLH2017</strain>
        <tissue evidence="2">Root</tissue>
    </source>
</reference>
<gene>
    <name evidence="2" type="ORF">BVC80_8431g2</name>
</gene>
<evidence type="ECO:0000313" key="2">
    <source>
        <dbReference type="EMBL" id="OVA06589.1"/>
    </source>
</evidence>
<keyword evidence="1" id="KW-1133">Transmembrane helix</keyword>
<keyword evidence="1" id="KW-0472">Membrane</keyword>